<organism evidence="1 2">
    <name type="scientific">Phocaeicola vulgatus</name>
    <name type="common">Bacteroides vulgatus</name>
    <dbReference type="NCBI Taxonomy" id="821"/>
    <lineage>
        <taxon>Bacteria</taxon>
        <taxon>Pseudomonadati</taxon>
        <taxon>Bacteroidota</taxon>
        <taxon>Bacteroidia</taxon>
        <taxon>Bacteroidales</taxon>
        <taxon>Bacteroidaceae</taxon>
        <taxon>Phocaeicola</taxon>
    </lineage>
</organism>
<comment type="caution">
    <text evidence="1">The sequence shown here is derived from an EMBL/GenBank/DDBJ whole genome shotgun (WGS) entry which is preliminary data.</text>
</comment>
<reference evidence="1 2" key="1">
    <citation type="journal article" date="2019" name="Nat. Med.">
        <title>A library of human gut bacterial isolates paired with longitudinal multiomics data enables mechanistic microbiome research.</title>
        <authorList>
            <person name="Poyet M."/>
            <person name="Groussin M."/>
            <person name="Gibbons S.M."/>
            <person name="Avila-Pacheco J."/>
            <person name="Jiang X."/>
            <person name="Kearney S.M."/>
            <person name="Perrotta A.R."/>
            <person name="Berdy B."/>
            <person name="Zhao S."/>
            <person name="Lieberman T.D."/>
            <person name="Swanson P.K."/>
            <person name="Smith M."/>
            <person name="Roesemann S."/>
            <person name="Alexander J.E."/>
            <person name="Rich S.A."/>
            <person name="Livny J."/>
            <person name="Vlamakis H."/>
            <person name="Clish C."/>
            <person name="Bullock K."/>
            <person name="Deik A."/>
            <person name="Scott J."/>
            <person name="Pierce K.A."/>
            <person name="Xavier R.J."/>
            <person name="Alm E.J."/>
        </authorList>
    </citation>
    <scope>NUCLEOTIDE SEQUENCE [LARGE SCALE GENOMIC DNA]</scope>
    <source>
        <strain evidence="1 2">BIOML-A98</strain>
    </source>
</reference>
<dbReference type="RefSeq" id="WP_117694319.1">
    <property type="nucleotide sequence ID" value="NZ_QSTN01000010.1"/>
</dbReference>
<dbReference type="EMBL" id="WDAL01000001">
    <property type="protein sequence ID" value="KAB6641045.1"/>
    <property type="molecule type" value="Genomic_DNA"/>
</dbReference>
<evidence type="ECO:0000313" key="1">
    <source>
        <dbReference type="EMBL" id="KAB6641045.1"/>
    </source>
</evidence>
<dbReference type="Proteomes" id="UP000462015">
    <property type="component" value="Unassembled WGS sequence"/>
</dbReference>
<evidence type="ECO:0000313" key="2">
    <source>
        <dbReference type="Proteomes" id="UP000462015"/>
    </source>
</evidence>
<gene>
    <name evidence="1" type="ORF">GAY12_00530</name>
</gene>
<proteinExistence type="predicted"/>
<protein>
    <submittedName>
        <fullName evidence="1">Uncharacterized protein</fullName>
    </submittedName>
</protein>
<accession>A0A6I1B3Z6</accession>
<dbReference type="AlphaFoldDB" id="A0A6I1B3Z6"/>
<sequence length="243" mass="29209">MNEEFAGIKYAQIKEYRYARWFNEVQYNGKTLSESERKEIISVIDYTIAQHSEGLPLMTSILEHTKEKHDEYHKVHRTVILVYLFVLITMIDSLVAGKYFILADHDYDRRFMRGKLFVILNEGFKKLYGFNEKSNKKSEWNKLMPLMKYFPEAINRQYKELTDLLEKQSQTSSWWKDERNFETHLDTEKLYKSRQEEIVESKVMMDSMKLFNSLMAVSNFLGNIHTCFFNFLVRKYYRGELSE</sequence>
<name>A0A6I1B3Z6_PHOVU</name>